<comment type="caution">
    <text evidence="2">The sequence shown here is derived from an EMBL/GenBank/DDBJ whole genome shotgun (WGS) entry which is preliminary data.</text>
</comment>
<evidence type="ECO:0000313" key="3">
    <source>
        <dbReference type="Proteomes" id="UP000314011"/>
    </source>
</evidence>
<reference evidence="2 3" key="1">
    <citation type="submission" date="2019-06" db="EMBL/GenBank/DDBJ databases">
        <title>Genome of new Rhodobacteraceae sp. SM1903.</title>
        <authorList>
            <person name="Ren X."/>
        </authorList>
    </citation>
    <scope>NUCLEOTIDE SEQUENCE [LARGE SCALE GENOMIC DNA]</scope>
    <source>
        <strain evidence="2 3">SM1903</strain>
    </source>
</reference>
<sequence length="66" mass="7974">MTSPDQAELPPRLTERELSEHWRVTTRTLQRWRAEGFGPRWLRIGGRILYPRDEVLAYERRQREPG</sequence>
<dbReference type="AlphaFoldDB" id="A0A5C5G8P0"/>
<evidence type="ECO:0000313" key="2">
    <source>
        <dbReference type="EMBL" id="TNY31096.1"/>
    </source>
</evidence>
<dbReference type="InterPro" id="IPR041657">
    <property type="entry name" value="HTH_17"/>
</dbReference>
<dbReference type="EMBL" id="VFFF01000002">
    <property type="protein sequence ID" value="TNY31096.1"/>
    <property type="molecule type" value="Genomic_DNA"/>
</dbReference>
<dbReference type="Proteomes" id="UP000314011">
    <property type="component" value="Unassembled WGS sequence"/>
</dbReference>
<protein>
    <submittedName>
        <fullName evidence="2">Helix-turn-helix domain-containing protein</fullName>
    </submittedName>
</protein>
<proteinExistence type="predicted"/>
<dbReference type="OrthoDB" id="9806994at2"/>
<gene>
    <name evidence="2" type="ORF">FHY64_13735</name>
</gene>
<feature type="domain" description="Helix-turn-helix" evidence="1">
    <location>
        <begin position="13"/>
        <end position="63"/>
    </location>
</feature>
<evidence type="ECO:0000259" key="1">
    <source>
        <dbReference type="Pfam" id="PF12728"/>
    </source>
</evidence>
<organism evidence="2 3">
    <name type="scientific">Pelagovum pacificum</name>
    <dbReference type="NCBI Taxonomy" id="2588711"/>
    <lineage>
        <taxon>Bacteria</taxon>
        <taxon>Pseudomonadati</taxon>
        <taxon>Pseudomonadota</taxon>
        <taxon>Alphaproteobacteria</taxon>
        <taxon>Rhodobacterales</taxon>
        <taxon>Paracoccaceae</taxon>
        <taxon>Pelagovum</taxon>
    </lineage>
</organism>
<dbReference type="SUPFAM" id="SSF46955">
    <property type="entry name" value="Putative DNA-binding domain"/>
    <property type="match status" value="1"/>
</dbReference>
<accession>A0A5C5G8P0</accession>
<keyword evidence="3" id="KW-1185">Reference proteome</keyword>
<dbReference type="InterPro" id="IPR009061">
    <property type="entry name" value="DNA-bd_dom_put_sf"/>
</dbReference>
<dbReference type="RefSeq" id="WP_140195778.1">
    <property type="nucleotide sequence ID" value="NZ_CP065915.1"/>
</dbReference>
<name>A0A5C5G8P0_9RHOB</name>
<dbReference type="Pfam" id="PF12728">
    <property type="entry name" value="HTH_17"/>
    <property type="match status" value="1"/>
</dbReference>